<proteinExistence type="predicted"/>
<dbReference type="OrthoDB" id="10055976at2759"/>
<evidence type="ECO:0000313" key="2">
    <source>
        <dbReference type="Proteomes" id="UP000274429"/>
    </source>
</evidence>
<gene>
    <name evidence="1" type="ORF">TTAC_LOCUS3488</name>
</gene>
<dbReference type="Proteomes" id="UP000274429">
    <property type="component" value="Unassembled WGS sequence"/>
</dbReference>
<dbReference type="InterPro" id="IPR038355">
    <property type="entry name" value="TNFAIP8_sf"/>
</dbReference>
<dbReference type="Pfam" id="PF05527">
    <property type="entry name" value="TNFAIP8"/>
    <property type="match status" value="1"/>
</dbReference>
<reference evidence="1 2" key="2">
    <citation type="submission" date="2018-11" db="EMBL/GenBank/DDBJ databases">
        <authorList>
            <consortium name="Pathogen Informatics"/>
        </authorList>
    </citation>
    <scope>NUCLEOTIDE SEQUENCE [LARGE SCALE GENOMIC DNA]</scope>
</reference>
<name>A0A0R3WRW3_HYDTA</name>
<keyword evidence="2" id="KW-1185">Reference proteome</keyword>
<reference evidence="3" key="1">
    <citation type="submission" date="2017-02" db="UniProtKB">
        <authorList>
            <consortium name="WormBaseParasite"/>
        </authorList>
    </citation>
    <scope>IDENTIFICATION</scope>
</reference>
<dbReference type="GO" id="GO:0042981">
    <property type="term" value="P:regulation of apoptotic process"/>
    <property type="evidence" value="ECO:0007669"/>
    <property type="project" value="InterPro"/>
</dbReference>
<dbReference type="InterPro" id="IPR008477">
    <property type="entry name" value="TNFAIP8-like"/>
</dbReference>
<protein>
    <submittedName>
        <fullName evidence="3">Biogenesis of lysosome-related organelles complex 1 subunit 1</fullName>
    </submittedName>
</protein>
<dbReference type="WBParaSite" id="TTAC_0000350301-mRNA-1">
    <property type="protein sequence ID" value="TTAC_0000350301-mRNA-1"/>
    <property type="gene ID" value="TTAC_0000350301"/>
</dbReference>
<dbReference type="AlphaFoldDB" id="A0A0R3WRW3"/>
<organism evidence="3">
    <name type="scientific">Hydatigena taeniaeformis</name>
    <name type="common">Feline tapeworm</name>
    <name type="synonym">Taenia taeniaeformis</name>
    <dbReference type="NCBI Taxonomy" id="6205"/>
    <lineage>
        <taxon>Eukaryota</taxon>
        <taxon>Metazoa</taxon>
        <taxon>Spiralia</taxon>
        <taxon>Lophotrochozoa</taxon>
        <taxon>Platyhelminthes</taxon>
        <taxon>Cestoda</taxon>
        <taxon>Eucestoda</taxon>
        <taxon>Cyclophyllidea</taxon>
        <taxon>Taeniidae</taxon>
        <taxon>Hydatigera</taxon>
    </lineage>
</organism>
<sequence length="116" mass="13062">MRRIERLSRNFGLIFSDLSFAAEEIAALPSTSTSSCRLDVSALLDTLKKLQEALNTLTEGHLSTNSIGQMNAVFEELQDAQLWQNVFDCSSASSEEWKLVRNLRNSFHELIEAKLL</sequence>
<dbReference type="Gene3D" id="1.20.1440.160">
    <property type="entry name" value="Tumor necrosis factor alpha-induced protein 8-like"/>
    <property type="match status" value="1"/>
</dbReference>
<dbReference type="EMBL" id="UYWX01002521">
    <property type="protein sequence ID" value="VDM22737.1"/>
    <property type="molecule type" value="Genomic_DNA"/>
</dbReference>
<accession>A0A0R3WRW3</accession>
<evidence type="ECO:0000313" key="3">
    <source>
        <dbReference type="WBParaSite" id="TTAC_0000350301-mRNA-1"/>
    </source>
</evidence>
<evidence type="ECO:0000313" key="1">
    <source>
        <dbReference type="EMBL" id="VDM22737.1"/>
    </source>
</evidence>